<feature type="domain" description="Sulfatase-modifying factor enzyme-like" evidence="2">
    <location>
        <begin position="112"/>
        <end position="333"/>
    </location>
</feature>
<accession>A0A2N9YJ87</accession>
<feature type="chain" id="PRO_5024901270" evidence="1">
    <location>
        <begin position="18"/>
        <end position="336"/>
    </location>
</feature>
<dbReference type="Proteomes" id="UP000234271">
    <property type="component" value="Chromosome"/>
</dbReference>
<dbReference type="InterPro" id="IPR016187">
    <property type="entry name" value="CTDL_fold"/>
</dbReference>
<name>A0A2N9YJ87_9GAMM</name>
<dbReference type="AlphaFoldDB" id="A0A2N9YJ87"/>
<dbReference type="Pfam" id="PF08308">
    <property type="entry name" value="PEGA"/>
    <property type="match status" value="1"/>
</dbReference>
<organism evidence="4 5">
    <name type="scientific">Beggiatoa leptomitoformis</name>
    <dbReference type="NCBI Taxonomy" id="288004"/>
    <lineage>
        <taxon>Bacteria</taxon>
        <taxon>Pseudomonadati</taxon>
        <taxon>Pseudomonadota</taxon>
        <taxon>Gammaproteobacteria</taxon>
        <taxon>Thiotrichales</taxon>
        <taxon>Thiotrichaceae</taxon>
        <taxon>Beggiatoa</taxon>
    </lineage>
</organism>
<dbReference type="Pfam" id="PF03781">
    <property type="entry name" value="FGE-sulfatase"/>
    <property type="match status" value="1"/>
</dbReference>
<dbReference type="InterPro" id="IPR013229">
    <property type="entry name" value="PEGA"/>
</dbReference>
<feature type="signal peptide" evidence="1">
    <location>
        <begin position="1"/>
        <end position="17"/>
    </location>
</feature>
<protein>
    <submittedName>
        <fullName evidence="4">SUMF1/EgtB/PvdO family nonheme iron enzyme</fullName>
    </submittedName>
</protein>
<evidence type="ECO:0000313" key="4">
    <source>
        <dbReference type="EMBL" id="AUI70570.2"/>
    </source>
</evidence>
<keyword evidence="5" id="KW-1185">Reference proteome</keyword>
<evidence type="ECO:0000313" key="5">
    <source>
        <dbReference type="Proteomes" id="UP000234271"/>
    </source>
</evidence>
<dbReference type="RefSeq" id="WP_062154615.1">
    <property type="nucleotide sequence ID" value="NZ_CP012373.2"/>
</dbReference>
<dbReference type="EMBL" id="CP018889">
    <property type="protein sequence ID" value="AUI70570.2"/>
    <property type="molecule type" value="Genomic_DNA"/>
</dbReference>
<dbReference type="STRING" id="288004.AL038_16290"/>
<evidence type="ECO:0000259" key="2">
    <source>
        <dbReference type="Pfam" id="PF03781"/>
    </source>
</evidence>
<keyword evidence="1" id="KW-0732">Signal</keyword>
<dbReference type="PANTHER" id="PTHR23150">
    <property type="entry name" value="SULFATASE MODIFYING FACTOR 1, 2"/>
    <property type="match status" value="1"/>
</dbReference>
<evidence type="ECO:0000256" key="1">
    <source>
        <dbReference type="SAM" id="SignalP"/>
    </source>
</evidence>
<feature type="domain" description="PEGA" evidence="3">
    <location>
        <begin position="22"/>
        <end position="84"/>
    </location>
</feature>
<dbReference type="SUPFAM" id="SSF56436">
    <property type="entry name" value="C-type lectin-like"/>
    <property type="match status" value="1"/>
</dbReference>
<dbReference type="InterPro" id="IPR005532">
    <property type="entry name" value="SUMF_dom"/>
</dbReference>
<dbReference type="InterPro" id="IPR051043">
    <property type="entry name" value="Sulfatase_Mod_Factor_Kinase"/>
</dbReference>
<proteinExistence type="predicted"/>
<dbReference type="Gene3D" id="3.90.1580.10">
    <property type="entry name" value="paralog of FGE (formylglycine-generating enzyme)"/>
    <property type="match status" value="1"/>
</dbReference>
<gene>
    <name evidence="4" type="ORF">BLE401_07955</name>
</gene>
<sequence>MKWLSISLLLLPLLVFAEQTAVLVIKTDPAKADIFVNGEFKADTSPLIIEVPAGTYEVKAKQGDKTAKTSIKLTAGATVIGELKLVAPSVTDLSDGKVFRDTLADGSPCDFCPQMVWIPTGSFMMGSDTGTSDEQPVHKVKLTNRFAMGIYEITFEEYDYFAKTTGRPLPSDGNWGRGNRPVINVSWSDATAYATWLSSKTGHTYRLPTEAEWEYAARAGTTTNYWWGDAMQTKGAKGANCDSDNNKTVSVGSFKANAFGLYDTVGNVWEWTCSDYDAKAYETSSTHLQCSQQPNRRKVSRGGSWYSGADYCRVTYRQTQFSASNNAYGFRVILMP</sequence>
<dbReference type="GO" id="GO:0120147">
    <property type="term" value="F:formylglycine-generating oxidase activity"/>
    <property type="evidence" value="ECO:0007669"/>
    <property type="project" value="TreeGrafter"/>
</dbReference>
<dbReference type="InterPro" id="IPR042095">
    <property type="entry name" value="SUMF_sf"/>
</dbReference>
<dbReference type="OrthoDB" id="9768004at2"/>
<reference evidence="5" key="1">
    <citation type="submission" date="2016-12" db="EMBL/GenBank/DDBJ databases">
        <title>Complete Genome Sequence of Beggiatoa leptomitiformis D-401.</title>
        <authorList>
            <person name="Fomenkov A."/>
            <person name="Vincze T."/>
            <person name="Grabovich M."/>
            <person name="Anton B.P."/>
            <person name="Dubinina G."/>
            <person name="Orlova M."/>
            <person name="Belousova E."/>
            <person name="Roberts R.J."/>
        </authorList>
    </citation>
    <scope>NUCLEOTIDE SEQUENCE [LARGE SCALE GENOMIC DNA]</scope>
    <source>
        <strain evidence="5">D-401</strain>
    </source>
</reference>
<evidence type="ECO:0000259" key="3">
    <source>
        <dbReference type="Pfam" id="PF08308"/>
    </source>
</evidence>
<dbReference type="PANTHER" id="PTHR23150:SF35">
    <property type="entry name" value="BLL6746 PROTEIN"/>
    <property type="match status" value="1"/>
</dbReference>